<accession>A0A3M7P9Q9</accession>
<organism evidence="2 3">
    <name type="scientific">Brachionus plicatilis</name>
    <name type="common">Marine rotifer</name>
    <name type="synonym">Brachionus muelleri</name>
    <dbReference type="NCBI Taxonomy" id="10195"/>
    <lineage>
        <taxon>Eukaryota</taxon>
        <taxon>Metazoa</taxon>
        <taxon>Spiralia</taxon>
        <taxon>Gnathifera</taxon>
        <taxon>Rotifera</taxon>
        <taxon>Eurotatoria</taxon>
        <taxon>Monogononta</taxon>
        <taxon>Pseudotrocha</taxon>
        <taxon>Ploima</taxon>
        <taxon>Brachionidae</taxon>
        <taxon>Brachionus</taxon>
    </lineage>
</organism>
<dbReference type="OrthoDB" id="10179787at2759"/>
<dbReference type="STRING" id="10195.A0A3M7P9Q9"/>
<keyword evidence="3" id="KW-1185">Reference proteome</keyword>
<reference evidence="2 3" key="1">
    <citation type="journal article" date="2018" name="Sci. Rep.">
        <title>Genomic signatures of local adaptation to the degree of environmental predictability in rotifers.</title>
        <authorList>
            <person name="Franch-Gras L."/>
            <person name="Hahn C."/>
            <person name="Garcia-Roger E.M."/>
            <person name="Carmona M.J."/>
            <person name="Serra M."/>
            <person name="Gomez A."/>
        </authorList>
    </citation>
    <scope>NUCLEOTIDE SEQUENCE [LARGE SCALE GENOMIC DNA]</scope>
    <source>
        <strain evidence="2">HYR1</strain>
    </source>
</reference>
<gene>
    <name evidence="2" type="ORF">BpHYR1_043262</name>
</gene>
<sequence>MNLYSTEHQKLNFAYVQEILSKFNHKETPYVDFIKDPRPCNVVFFWTDDTQKKRDWVVDGLKWRNQGANKPFPANDPVLFKSYYHLIDKDGLVSKEFTKESFYLKGQDLPVLIHYMGIYDSDVEIESGPHGNIKQKESSQNYMRTLPSVMKELKEQVSQKAPSTVYKSTSKKKGHRDLKQCQNLRFAVNRLKRFTYDEIANIHLMHVSLGFPNLILTAPDVRIIGMDDELIRDLKKTLDIFGSDNRVCFQFDTTFNLTGFYVSILLFIHPILVLHNTEKSPPIPVANAMTRYFPKLPLLRCWNHFYKSTERWINGSKHFTNDDVGFYCESIRELLLQPTKQLFEQQLNNKINRYVNNLGRQFENLAAWSVRPIAKRLFNHFTGITTNQSEGLNNLFKLINNRTELPLDIIVFSLQKLSIYYSNEIKYGFGNRGVYRLRLEYKEMCFVDTRYIRTRDTMEPTQIIKSLIVNKDELLRTAGVKFTTVSDSSEASDTDSDVDTETDIETNGPNSEVESQIEIINEIDLISNSNSSVLKTNSSTLKNTETLEGTLTEDDVSQDELMTKPYELKIKLDARLRLYLVEDEQKNLFQVKLLPKHSCICVEKGNCAHILAVQHLNGIDISNQYKLPNIAKITKAKNSGSTGRKKRGHHVNSIETNILAGDNVDDNAVAEATCDLRMRSILKQLIMEETNLDKVLSKDLKIKPSMLTTDQSKLSDVFLTQINLDKIRTDPTSSYQKLATDFNSKTQAVGISK</sequence>
<dbReference type="AlphaFoldDB" id="A0A3M7P9Q9"/>
<comment type="caution">
    <text evidence="2">The sequence shown here is derived from an EMBL/GenBank/DDBJ whole genome shotgun (WGS) entry which is preliminary data.</text>
</comment>
<feature type="region of interest" description="Disordered" evidence="1">
    <location>
        <begin position="486"/>
        <end position="510"/>
    </location>
</feature>
<protein>
    <recommendedName>
        <fullName evidence="4">SWIM-type domain-containing protein</fullName>
    </recommendedName>
</protein>
<evidence type="ECO:0000256" key="1">
    <source>
        <dbReference type="SAM" id="MobiDB-lite"/>
    </source>
</evidence>
<evidence type="ECO:0008006" key="4">
    <source>
        <dbReference type="Google" id="ProtNLM"/>
    </source>
</evidence>
<proteinExistence type="predicted"/>
<evidence type="ECO:0000313" key="3">
    <source>
        <dbReference type="Proteomes" id="UP000276133"/>
    </source>
</evidence>
<name>A0A3M7P9Q9_BRAPC</name>
<evidence type="ECO:0000313" key="2">
    <source>
        <dbReference type="EMBL" id="RMZ95763.1"/>
    </source>
</evidence>
<dbReference type="EMBL" id="REGN01012342">
    <property type="protein sequence ID" value="RMZ95763.1"/>
    <property type="molecule type" value="Genomic_DNA"/>
</dbReference>
<dbReference type="Proteomes" id="UP000276133">
    <property type="component" value="Unassembled WGS sequence"/>
</dbReference>
<feature type="compositionally biased region" description="Acidic residues" evidence="1">
    <location>
        <begin position="490"/>
        <end position="504"/>
    </location>
</feature>